<evidence type="ECO:0000256" key="1">
    <source>
        <dbReference type="ARBA" id="ARBA00004141"/>
    </source>
</evidence>
<evidence type="ECO:0000313" key="5">
    <source>
        <dbReference type="Proteomes" id="UP001157091"/>
    </source>
</evidence>
<dbReference type="PANTHER" id="PTHR42861">
    <property type="entry name" value="CALCIUM-TRANSPORTING ATPASE"/>
    <property type="match status" value="1"/>
</dbReference>
<dbReference type="InterPro" id="IPR008250">
    <property type="entry name" value="ATPase_P-typ_transduc_dom_A_sf"/>
</dbReference>
<keyword evidence="5" id="KW-1185">Reference proteome</keyword>
<dbReference type="EMBL" id="BSUK01000001">
    <property type="protein sequence ID" value="GMA25956.1"/>
    <property type="molecule type" value="Genomic_DNA"/>
</dbReference>
<feature type="compositionally biased region" description="Basic residues" evidence="2">
    <location>
        <begin position="179"/>
        <end position="202"/>
    </location>
</feature>
<evidence type="ECO:0000259" key="3">
    <source>
        <dbReference type="SMART" id="SM00831"/>
    </source>
</evidence>
<feature type="compositionally biased region" description="Low complexity" evidence="2">
    <location>
        <begin position="203"/>
        <end position="246"/>
    </location>
</feature>
<protein>
    <recommendedName>
        <fullName evidence="3">Cation-transporting P-type ATPase N-terminal domain-containing protein</fullName>
    </recommendedName>
</protein>
<dbReference type="Gene3D" id="1.20.1110.10">
    <property type="entry name" value="Calcium-transporting ATPase, transmembrane domain"/>
    <property type="match status" value="1"/>
</dbReference>
<reference evidence="5" key="1">
    <citation type="journal article" date="2019" name="Int. J. Syst. Evol. Microbiol.">
        <title>The Global Catalogue of Microorganisms (GCM) 10K type strain sequencing project: providing services to taxonomists for standard genome sequencing and annotation.</title>
        <authorList>
            <consortium name="The Broad Institute Genomics Platform"/>
            <consortium name="The Broad Institute Genome Sequencing Center for Infectious Disease"/>
            <person name="Wu L."/>
            <person name="Ma J."/>
        </authorList>
    </citation>
    <scope>NUCLEOTIDE SEQUENCE [LARGE SCALE GENOMIC DNA]</scope>
    <source>
        <strain evidence="5">NBRC 106348</strain>
    </source>
</reference>
<dbReference type="InterPro" id="IPR023298">
    <property type="entry name" value="ATPase_P-typ_TM_dom_sf"/>
</dbReference>
<gene>
    <name evidence="4" type="ORF">GCM10025864_37150</name>
</gene>
<dbReference type="InterPro" id="IPR059000">
    <property type="entry name" value="ATPase_P-type_domA"/>
</dbReference>
<dbReference type="Pfam" id="PF00690">
    <property type="entry name" value="Cation_ATPase_N"/>
    <property type="match status" value="1"/>
</dbReference>
<sequence length="246" mass="25915">MTAVPAPSPARSAVVSRTAATPWARPAPDVAAELGSGTGGLGSADAVRILAEVGPNELPPPERPPLWRRILAQFQDVLVYVLLVSAGLKAILGEWIDFTIILLVAVVNAAVGFIQEGRAESALEGIRQMLSPSAEVLRDGAWATVDAAHVVPGDVVRVRPGSASPPTCGCSRRRTCVWRSPRSRASRSPPRRTRPPSTRRRASATARACCSPGRSSWPARGRGSSSPRARRPSSVGSRGSSPRPTT</sequence>
<dbReference type="Proteomes" id="UP001157091">
    <property type="component" value="Unassembled WGS sequence"/>
</dbReference>
<feature type="region of interest" description="Disordered" evidence="2">
    <location>
        <begin position="1"/>
        <end position="22"/>
    </location>
</feature>
<accession>A0ABQ6I5K7</accession>
<feature type="domain" description="Cation-transporting P-type ATPase N-terminal" evidence="3">
    <location>
        <begin position="21"/>
        <end position="94"/>
    </location>
</feature>
<dbReference type="InterPro" id="IPR004014">
    <property type="entry name" value="ATPase_P-typ_cation-transptr_N"/>
</dbReference>
<comment type="subcellular location">
    <subcellularLocation>
        <location evidence="1">Membrane</location>
        <topology evidence="1">Multi-pass membrane protein</topology>
    </subcellularLocation>
</comment>
<comment type="caution">
    <text evidence="4">The sequence shown here is derived from an EMBL/GenBank/DDBJ whole genome shotgun (WGS) entry which is preliminary data.</text>
</comment>
<feature type="region of interest" description="Disordered" evidence="2">
    <location>
        <begin position="179"/>
        <end position="246"/>
    </location>
</feature>
<dbReference type="SUPFAM" id="SSF81665">
    <property type="entry name" value="Calcium ATPase, transmembrane domain M"/>
    <property type="match status" value="1"/>
</dbReference>
<dbReference type="SUPFAM" id="SSF81653">
    <property type="entry name" value="Calcium ATPase, transduction domain A"/>
    <property type="match status" value="1"/>
</dbReference>
<name>A0ABQ6I5K7_9MICO</name>
<evidence type="ECO:0000313" key="4">
    <source>
        <dbReference type="EMBL" id="GMA25956.1"/>
    </source>
</evidence>
<proteinExistence type="predicted"/>
<dbReference type="SMART" id="SM00831">
    <property type="entry name" value="Cation_ATPase_N"/>
    <property type="match status" value="1"/>
</dbReference>
<dbReference type="Gene3D" id="2.70.150.10">
    <property type="entry name" value="Calcium-transporting ATPase, cytoplasmic transduction domain A"/>
    <property type="match status" value="1"/>
</dbReference>
<dbReference type="Pfam" id="PF00122">
    <property type="entry name" value="E1-E2_ATPase"/>
    <property type="match status" value="1"/>
</dbReference>
<organism evidence="4 5">
    <name type="scientific">Luteimicrobium album</name>
    <dbReference type="NCBI Taxonomy" id="1054550"/>
    <lineage>
        <taxon>Bacteria</taxon>
        <taxon>Bacillati</taxon>
        <taxon>Actinomycetota</taxon>
        <taxon>Actinomycetes</taxon>
        <taxon>Micrococcales</taxon>
        <taxon>Luteimicrobium</taxon>
    </lineage>
</organism>
<evidence type="ECO:0000256" key="2">
    <source>
        <dbReference type="SAM" id="MobiDB-lite"/>
    </source>
</evidence>